<feature type="region of interest" description="Disordered" evidence="1">
    <location>
        <begin position="97"/>
        <end position="139"/>
    </location>
</feature>
<gene>
    <name evidence="3" type="ORF">TDUB1175_LOCUS8739</name>
</gene>
<evidence type="ECO:0000256" key="2">
    <source>
        <dbReference type="SAM" id="Phobius"/>
    </source>
</evidence>
<feature type="transmembrane region" description="Helical" evidence="2">
    <location>
        <begin position="72"/>
        <end position="93"/>
    </location>
</feature>
<proteinExistence type="predicted"/>
<dbReference type="AlphaFoldDB" id="A0A7R9VYQ1"/>
<dbReference type="EMBL" id="HBED01017437">
    <property type="protein sequence ID" value="CAD8308189.1"/>
    <property type="molecule type" value="Transcribed_RNA"/>
</dbReference>
<reference evidence="3" key="1">
    <citation type="submission" date="2021-01" db="EMBL/GenBank/DDBJ databases">
        <authorList>
            <person name="Corre E."/>
            <person name="Pelletier E."/>
            <person name="Niang G."/>
            <person name="Scheremetjew M."/>
            <person name="Finn R."/>
            <person name="Kale V."/>
            <person name="Holt S."/>
            <person name="Cochrane G."/>
            <person name="Meng A."/>
            <person name="Brown T."/>
            <person name="Cohen L."/>
        </authorList>
    </citation>
    <scope>NUCLEOTIDE SEQUENCE</scope>
    <source>
        <strain evidence="3">CCMP147</strain>
    </source>
</reference>
<protein>
    <submittedName>
        <fullName evidence="3">Uncharacterized protein</fullName>
    </submittedName>
</protein>
<accession>A0A7R9VYQ1</accession>
<keyword evidence="2" id="KW-0472">Membrane</keyword>
<organism evidence="3">
    <name type="scientific">Pseudictyota dubia</name>
    <dbReference type="NCBI Taxonomy" id="2749911"/>
    <lineage>
        <taxon>Eukaryota</taxon>
        <taxon>Sar</taxon>
        <taxon>Stramenopiles</taxon>
        <taxon>Ochrophyta</taxon>
        <taxon>Bacillariophyta</taxon>
        <taxon>Mediophyceae</taxon>
        <taxon>Biddulphiophycidae</taxon>
        <taxon>Eupodiscales</taxon>
        <taxon>Odontellaceae</taxon>
        <taxon>Pseudictyota</taxon>
    </lineage>
</organism>
<name>A0A7R9VYQ1_9STRA</name>
<sequence length="596" mass="61793">MSGFDPASRYDPSSMGRIADDEIDPEAELFDHAENAANSSGMLGFGGLTGSLGRVGKSVPHITIDKRTAKKAMLGLAVVGCIVGASVGISVAMRNSDSGGGGGGGAEVQEASEGGGSSGGGEGGGGTGRTPNSQGIAQFVPPPDDLAMKCAPLTVSVKSGWDDCKSLCRAAECCFLPEGHWYSCRAENEEDCSAYEYGCATLDHVENLRDDSGVLTDDGTGGNNGGVAPAAGAARTITLLDAPSDIGAICSETSLSTREGHNACEELCDRKLCCDEPDEECTVNNEDACGGYEEPCIAYSNAHDDVLDEAAVKCNTETLSTPEGVQNCKEYCSGAMDCFDGDARFADGWCEQYGPCHALTALSGDEGFASAAEAIDAVDEACGTDFATCKNMCHAAECCFGGEGGTSACEEASGTASLDCSHYGACKILFSAEDGGGEGEGEGEDDGDSDVTVAVQKACNDDNLATVDGFQECHDLCSPYLCCFSTNEAENCYDENNACDLYKECERAYESDSQKEDYSKELVERACSDAAIGTEEGLAECRSVCSPFMCCVLPESMQSNCVDTYGEEKCAVFASCAKLTSAEDDVYEGEEDGGGL</sequence>
<evidence type="ECO:0000313" key="3">
    <source>
        <dbReference type="EMBL" id="CAD8308189.1"/>
    </source>
</evidence>
<feature type="compositionally biased region" description="Gly residues" evidence="1">
    <location>
        <begin position="113"/>
        <end position="128"/>
    </location>
</feature>
<keyword evidence="2" id="KW-0812">Transmembrane</keyword>
<keyword evidence="2" id="KW-1133">Transmembrane helix</keyword>
<evidence type="ECO:0000256" key="1">
    <source>
        <dbReference type="SAM" id="MobiDB-lite"/>
    </source>
</evidence>